<dbReference type="HOGENOM" id="CLU_2870471_0_0_1"/>
<dbReference type="EnsemblMetazoa" id="tetur29g01550.1">
    <property type="protein sequence ID" value="tetur29g01550.1"/>
    <property type="gene ID" value="tetur29g01550"/>
</dbReference>
<organism evidence="1 2">
    <name type="scientific">Tetranychus urticae</name>
    <name type="common">Two-spotted spider mite</name>
    <dbReference type="NCBI Taxonomy" id="32264"/>
    <lineage>
        <taxon>Eukaryota</taxon>
        <taxon>Metazoa</taxon>
        <taxon>Ecdysozoa</taxon>
        <taxon>Arthropoda</taxon>
        <taxon>Chelicerata</taxon>
        <taxon>Arachnida</taxon>
        <taxon>Acari</taxon>
        <taxon>Acariformes</taxon>
        <taxon>Trombidiformes</taxon>
        <taxon>Prostigmata</taxon>
        <taxon>Eleutherengona</taxon>
        <taxon>Raphignathae</taxon>
        <taxon>Tetranychoidea</taxon>
        <taxon>Tetranychidae</taxon>
        <taxon>Tetranychus</taxon>
    </lineage>
</organism>
<accession>T1L083</accession>
<evidence type="ECO:0000313" key="1">
    <source>
        <dbReference type="EnsemblMetazoa" id="tetur29g01550.1"/>
    </source>
</evidence>
<protein>
    <submittedName>
        <fullName evidence="1">Uncharacterized protein</fullName>
    </submittedName>
</protein>
<dbReference type="Proteomes" id="UP000015104">
    <property type="component" value="Unassembled WGS sequence"/>
</dbReference>
<dbReference type="AlphaFoldDB" id="T1L083"/>
<reference evidence="1" key="2">
    <citation type="submission" date="2015-06" db="UniProtKB">
        <authorList>
            <consortium name="EnsemblMetazoa"/>
        </authorList>
    </citation>
    <scope>IDENTIFICATION</scope>
</reference>
<reference evidence="2" key="1">
    <citation type="submission" date="2011-08" db="EMBL/GenBank/DDBJ databases">
        <authorList>
            <person name="Rombauts S."/>
        </authorList>
    </citation>
    <scope>NUCLEOTIDE SEQUENCE</scope>
    <source>
        <strain evidence="2">London</strain>
    </source>
</reference>
<keyword evidence="2" id="KW-1185">Reference proteome</keyword>
<dbReference type="EMBL" id="CAEY01000763">
    <property type="status" value="NOT_ANNOTATED_CDS"/>
    <property type="molecule type" value="Genomic_DNA"/>
</dbReference>
<name>T1L083_TETUR</name>
<evidence type="ECO:0000313" key="2">
    <source>
        <dbReference type="Proteomes" id="UP000015104"/>
    </source>
</evidence>
<sequence>MDQEFLSILFSRDVRHLTTGFRKDLVSTFASLADLIGLYNEKTFLPMLVHWGDFLPHLDCLIYR</sequence>
<proteinExistence type="predicted"/>